<keyword evidence="3" id="KW-0732">Signal</keyword>
<evidence type="ECO:0000259" key="14">
    <source>
        <dbReference type="PROSITE" id="PS50835"/>
    </source>
</evidence>
<feature type="domain" description="Ig-like" evidence="14">
    <location>
        <begin position="160"/>
        <end position="241"/>
    </location>
</feature>
<dbReference type="InterPro" id="IPR020635">
    <property type="entry name" value="Tyr_kinase_cat_dom"/>
</dbReference>
<evidence type="ECO:0000313" key="16">
    <source>
        <dbReference type="Proteomes" id="UP000801492"/>
    </source>
</evidence>
<proteinExistence type="predicted"/>
<dbReference type="Gene3D" id="2.60.40.10">
    <property type="entry name" value="Immunoglobulins"/>
    <property type="match status" value="4"/>
</dbReference>
<reference evidence="15" key="1">
    <citation type="submission" date="2019-08" db="EMBL/GenBank/DDBJ databases">
        <title>The genome of the North American firefly Photinus pyralis.</title>
        <authorList>
            <consortium name="Photinus pyralis genome working group"/>
            <person name="Fallon T.R."/>
            <person name="Sander Lower S.E."/>
            <person name="Weng J.-K."/>
        </authorList>
    </citation>
    <scope>NUCLEOTIDE SEQUENCE</scope>
    <source>
        <strain evidence="15">TRF0915ILg1</strain>
        <tissue evidence="15">Whole body</tissue>
    </source>
</reference>
<dbReference type="OrthoDB" id="2413561at2759"/>
<dbReference type="GO" id="GO:0007156">
    <property type="term" value="P:homophilic cell adhesion via plasma membrane adhesion molecules"/>
    <property type="evidence" value="ECO:0007669"/>
    <property type="project" value="TreeGrafter"/>
</dbReference>
<keyword evidence="7" id="KW-1015">Disulfide bond</keyword>
<dbReference type="PROSITE" id="PS50011">
    <property type="entry name" value="PROTEIN_KINASE_DOM"/>
    <property type="match status" value="1"/>
</dbReference>
<dbReference type="GO" id="GO:0005886">
    <property type="term" value="C:plasma membrane"/>
    <property type="evidence" value="ECO:0007669"/>
    <property type="project" value="TreeGrafter"/>
</dbReference>
<dbReference type="PROSITE" id="PS50835">
    <property type="entry name" value="IG_LIKE"/>
    <property type="match status" value="4"/>
</dbReference>
<dbReference type="InterPro" id="IPR013098">
    <property type="entry name" value="Ig_I-set"/>
</dbReference>
<keyword evidence="16" id="KW-1185">Reference proteome</keyword>
<dbReference type="SMART" id="SM00409">
    <property type="entry name" value="IG"/>
    <property type="match status" value="4"/>
</dbReference>
<evidence type="ECO:0000256" key="4">
    <source>
        <dbReference type="ARBA" id="ARBA00022737"/>
    </source>
</evidence>
<dbReference type="AlphaFoldDB" id="A0A8K0CKI9"/>
<feature type="non-terminal residue" evidence="15">
    <location>
        <position position="648"/>
    </location>
</feature>
<dbReference type="GO" id="GO:0005524">
    <property type="term" value="F:ATP binding"/>
    <property type="evidence" value="ECO:0007669"/>
    <property type="project" value="InterPro"/>
</dbReference>
<evidence type="ECO:0000256" key="6">
    <source>
        <dbReference type="ARBA" id="ARBA00023136"/>
    </source>
</evidence>
<keyword evidence="8" id="KW-0675">Receptor</keyword>
<dbReference type="SUPFAM" id="SSF56112">
    <property type="entry name" value="Protein kinase-like (PK-like)"/>
    <property type="match status" value="1"/>
</dbReference>
<name>A0A8K0CKI9_IGNLU</name>
<evidence type="ECO:0000256" key="10">
    <source>
        <dbReference type="ARBA" id="ARBA00023319"/>
    </source>
</evidence>
<dbReference type="GO" id="GO:0098632">
    <property type="term" value="F:cell-cell adhesion mediator activity"/>
    <property type="evidence" value="ECO:0007669"/>
    <property type="project" value="TreeGrafter"/>
</dbReference>
<evidence type="ECO:0000256" key="7">
    <source>
        <dbReference type="ARBA" id="ARBA00023157"/>
    </source>
</evidence>
<dbReference type="Pfam" id="PF13927">
    <property type="entry name" value="Ig_3"/>
    <property type="match status" value="2"/>
</dbReference>
<feature type="domain" description="Ig-like" evidence="14">
    <location>
        <begin position="246"/>
        <end position="331"/>
    </location>
</feature>
<dbReference type="PANTHER" id="PTHR10075:SF102">
    <property type="entry name" value="OFF-TRACK2-RELATED"/>
    <property type="match status" value="1"/>
</dbReference>
<feature type="compositionally biased region" description="Basic and acidic residues" evidence="11">
    <location>
        <begin position="418"/>
        <end position="440"/>
    </location>
</feature>
<gene>
    <name evidence="15" type="ORF">ILUMI_20015</name>
</gene>
<evidence type="ECO:0000256" key="1">
    <source>
        <dbReference type="ARBA" id="ARBA00004167"/>
    </source>
</evidence>
<dbReference type="InterPro" id="IPR001245">
    <property type="entry name" value="Ser-Thr/Tyr_kinase_cat_dom"/>
</dbReference>
<keyword evidence="9" id="KW-0325">Glycoprotein</keyword>
<keyword evidence="4" id="KW-0677">Repeat</keyword>
<evidence type="ECO:0000256" key="8">
    <source>
        <dbReference type="ARBA" id="ARBA00023170"/>
    </source>
</evidence>
<feature type="region of interest" description="Disordered" evidence="11">
    <location>
        <begin position="397"/>
        <end position="454"/>
    </location>
</feature>
<evidence type="ECO:0000313" key="15">
    <source>
        <dbReference type="EMBL" id="KAF2886158.1"/>
    </source>
</evidence>
<dbReference type="InterPro" id="IPR036179">
    <property type="entry name" value="Ig-like_dom_sf"/>
</dbReference>
<comment type="caution">
    <text evidence="15">The sequence shown here is derived from an EMBL/GenBank/DDBJ whole genome shotgun (WGS) entry which is preliminary data.</text>
</comment>
<evidence type="ECO:0000259" key="13">
    <source>
        <dbReference type="PROSITE" id="PS50011"/>
    </source>
</evidence>
<evidence type="ECO:0000256" key="11">
    <source>
        <dbReference type="SAM" id="MobiDB-lite"/>
    </source>
</evidence>
<keyword evidence="6 12" id="KW-0472">Membrane</keyword>
<dbReference type="InterPro" id="IPR003598">
    <property type="entry name" value="Ig_sub2"/>
</dbReference>
<feature type="domain" description="Protein kinase" evidence="13">
    <location>
        <begin position="464"/>
        <end position="648"/>
    </location>
</feature>
<dbReference type="FunFam" id="2.60.40.10:FF:000016">
    <property type="entry name" value="Fibroblast growth factor receptor"/>
    <property type="match status" value="1"/>
</dbReference>
<dbReference type="PANTHER" id="PTHR10075">
    <property type="entry name" value="BASIGIN RELATED"/>
    <property type="match status" value="1"/>
</dbReference>
<feature type="non-terminal residue" evidence="15">
    <location>
        <position position="1"/>
    </location>
</feature>
<dbReference type="GO" id="GO:0019199">
    <property type="term" value="F:transmembrane receptor protein kinase activity"/>
    <property type="evidence" value="ECO:0007669"/>
    <property type="project" value="UniProtKB-ARBA"/>
</dbReference>
<sequence length="648" mass="71963">VSDSGIIRVDDDGRLIIENIKSEHAGNYTCVAENSAGRTEKSVKIIITTKPLISSDPVSITVDENQKSVLTCIHETNKESEPYTVVKWRKDGKLIKHDYEDGAIGHQRLRIYKHNGTLLIHSTKSSDRGEYICEITTLGFDPVLSKPATISVIETLKFSPPPVNKKLELGSTAKIHCKAQGTPPPIIHWEKHENEGEGFPGHITDMNGTLHFNGVLADDKGKYTCIASNSQGTINVTLNIDVVVAPKFTVLAQNPTEAIEGFSVMLDCIAEGDPKPTIHWDKNLKMNDFNRSRFEVLENGTLYIKEVHREDENNYGCTAGSSAGLNRKEIRLIVHTREGYHPGETESEDSAVTKAVLITMSVATAYIILVIGLMIWCRYRRRSRKLPITEGVKAENGDVDHTELKEETNGTAPGSSQLDKDALKNSHKEGQKSDGTETAHSHSSTQSKKSKSSYDKISFSRNHLKDIKLIGRGEFGEIMIAKLPKSALPCTDKRSSSATTPTGTAEDKELTVMVKSLTQTKDEAALTEFKREIDIFSKVSHENIVKLWGLCRDVEPHYMILEYTDWGDLKQFLIATKKEDTPSLTSVQCVAIIHHLARGMEHLAAARFVHRDLAARNCLVTSSLAAKVALPRLTKEPYSQEYCKHINQ</sequence>
<dbReference type="InterPro" id="IPR003599">
    <property type="entry name" value="Ig_sub"/>
</dbReference>
<feature type="domain" description="Ig-like" evidence="14">
    <location>
        <begin position="51"/>
        <end position="151"/>
    </location>
</feature>
<dbReference type="InterPro" id="IPR011009">
    <property type="entry name" value="Kinase-like_dom_sf"/>
</dbReference>
<dbReference type="GO" id="GO:0007411">
    <property type="term" value="P:axon guidance"/>
    <property type="evidence" value="ECO:0007669"/>
    <property type="project" value="TreeGrafter"/>
</dbReference>
<evidence type="ECO:0000256" key="12">
    <source>
        <dbReference type="SAM" id="Phobius"/>
    </source>
</evidence>
<dbReference type="Gene3D" id="1.10.510.10">
    <property type="entry name" value="Transferase(Phosphotransferase) domain 1"/>
    <property type="match status" value="1"/>
</dbReference>
<dbReference type="InterPro" id="IPR000719">
    <property type="entry name" value="Prot_kinase_dom"/>
</dbReference>
<dbReference type="Proteomes" id="UP000801492">
    <property type="component" value="Unassembled WGS sequence"/>
</dbReference>
<feature type="domain" description="Ig-like" evidence="14">
    <location>
        <begin position="1"/>
        <end position="44"/>
    </location>
</feature>
<dbReference type="CDD" id="cd00096">
    <property type="entry name" value="Ig"/>
    <property type="match status" value="1"/>
</dbReference>
<evidence type="ECO:0000256" key="9">
    <source>
        <dbReference type="ARBA" id="ARBA00023180"/>
    </source>
</evidence>
<dbReference type="Pfam" id="PF07714">
    <property type="entry name" value="PK_Tyr_Ser-Thr"/>
    <property type="match status" value="1"/>
</dbReference>
<dbReference type="InterPro" id="IPR007110">
    <property type="entry name" value="Ig-like_dom"/>
</dbReference>
<dbReference type="SMART" id="SM00219">
    <property type="entry name" value="TyrKc"/>
    <property type="match status" value="1"/>
</dbReference>
<feature type="compositionally biased region" description="Basic and acidic residues" evidence="11">
    <location>
        <begin position="397"/>
        <end position="408"/>
    </location>
</feature>
<dbReference type="PIRSF" id="PIRSF000615">
    <property type="entry name" value="TyrPK_CSF1-R"/>
    <property type="match status" value="1"/>
</dbReference>
<comment type="subcellular location">
    <subcellularLocation>
        <location evidence="1">Membrane</location>
        <topology evidence="1">Single-pass membrane protein</topology>
    </subcellularLocation>
</comment>
<dbReference type="SUPFAM" id="SSF48726">
    <property type="entry name" value="Immunoglobulin"/>
    <property type="match status" value="4"/>
</dbReference>
<dbReference type="InterPro" id="IPR013783">
    <property type="entry name" value="Ig-like_fold"/>
</dbReference>
<dbReference type="InterPro" id="IPR008266">
    <property type="entry name" value="Tyr_kinase_AS"/>
</dbReference>
<dbReference type="GO" id="GO:0070593">
    <property type="term" value="P:dendrite self-avoidance"/>
    <property type="evidence" value="ECO:0007669"/>
    <property type="project" value="TreeGrafter"/>
</dbReference>
<protein>
    <submittedName>
        <fullName evidence="15">Uncharacterized protein</fullName>
    </submittedName>
</protein>
<organism evidence="15 16">
    <name type="scientific">Ignelater luminosus</name>
    <name type="common">Cucubano</name>
    <name type="synonym">Pyrophorus luminosus</name>
    <dbReference type="NCBI Taxonomy" id="2038154"/>
    <lineage>
        <taxon>Eukaryota</taxon>
        <taxon>Metazoa</taxon>
        <taxon>Ecdysozoa</taxon>
        <taxon>Arthropoda</taxon>
        <taxon>Hexapoda</taxon>
        <taxon>Insecta</taxon>
        <taxon>Pterygota</taxon>
        <taxon>Neoptera</taxon>
        <taxon>Endopterygota</taxon>
        <taxon>Coleoptera</taxon>
        <taxon>Polyphaga</taxon>
        <taxon>Elateriformia</taxon>
        <taxon>Elateroidea</taxon>
        <taxon>Elateridae</taxon>
        <taxon>Agrypninae</taxon>
        <taxon>Pyrophorini</taxon>
        <taxon>Ignelater</taxon>
    </lineage>
</organism>
<evidence type="ECO:0000256" key="5">
    <source>
        <dbReference type="ARBA" id="ARBA00022989"/>
    </source>
</evidence>
<evidence type="ECO:0000256" key="3">
    <source>
        <dbReference type="ARBA" id="ARBA00022729"/>
    </source>
</evidence>
<dbReference type="GO" id="GO:0004713">
    <property type="term" value="F:protein tyrosine kinase activity"/>
    <property type="evidence" value="ECO:0007669"/>
    <property type="project" value="InterPro"/>
</dbReference>
<keyword evidence="5 12" id="KW-1133">Transmembrane helix</keyword>
<keyword evidence="10" id="KW-0393">Immunoglobulin domain</keyword>
<feature type="transmembrane region" description="Helical" evidence="12">
    <location>
        <begin position="355"/>
        <end position="376"/>
    </location>
</feature>
<evidence type="ECO:0000256" key="2">
    <source>
        <dbReference type="ARBA" id="ARBA00022692"/>
    </source>
</evidence>
<dbReference type="PROSITE" id="PS00109">
    <property type="entry name" value="PROTEIN_KINASE_TYR"/>
    <property type="match status" value="1"/>
</dbReference>
<keyword evidence="2 12" id="KW-0812">Transmembrane</keyword>
<dbReference type="Pfam" id="PF07679">
    <property type="entry name" value="I-set"/>
    <property type="match status" value="2"/>
</dbReference>
<dbReference type="GO" id="GO:0030424">
    <property type="term" value="C:axon"/>
    <property type="evidence" value="ECO:0007669"/>
    <property type="project" value="TreeGrafter"/>
</dbReference>
<accession>A0A8K0CKI9</accession>
<dbReference type="EMBL" id="VTPC01088518">
    <property type="protein sequence ID" value="KAF2886158.1"/>
    <property type="molecule type" value="Genomic_DNA"/>
</dbReference>
<dbReference type="SMART" id="SM00408">
    <property type="entry name" value="IGc2"/>
    <property type="match status" value="3"/>
</dbReference>
<dbReference type="Gene3D" id="3.30.200.20">
    <property type="entry name" value="Phosphorylase Kinase, domain 1"/>
    <property type="match status" value="1"/>
</dbReference>